<sequence>MADKKHTIVLVQPTQNRQSRTFFEHETISAAMNGVCNMFEARLKELYPKIKNITYDVEDLYNYIDALADCSALVYMPEIGAYVPHNRMWIKQKAFAHLSNQAGKN</sequence>
<comment type="function">
    <text evidence="2">May have a role in the cell cycle.</text>
</comment>
<accession>A0A7S0SX96</accession>
<gene>
    <name evidence="3" type="ORF">MANT1106_LOCUS17378</name>
</gene>
<dbReference type="Pfam" id="PF01133">
    <property type="entry name" value="ER"/>
    <property type="match status" value="1"/>
</dbReference>
<evidence type="ECO:0000313" key="3">
    <source>
        <dbReference type="EMBL" id="CAD8716635.1"/>
    </source>
</evidence>
<comment type="similarity">
    <text evidence="1 2">Belongs to the E(R) family.</text>
</comment>
<dbReference type="PIRSF" id="PIRSF016393">
    <property type="entry name" value="Enh_rudimentary"/>
    <property type="match status" value="1"/>
</dbReference>
<dbReference type="EMBL" id="HBFC01029129">
    <property type="protein sequence ID" value="CAD8716635.1"/>
    <property type="molecule type" value="Transcribed_RNA"/>
</dbReference>
<evidence type="ECO:0000256" key="2">
    <source>
        <dbReference type="PIRNR" id="PIRNR016393"/>
    </source>
</evidence>
<keyword evidence="2" id="KW-0131">Cell cycle</keyword>
<proteinExistence type="inferred from homology"/>
<dbReference type="SUPFAM" id="SSF143875">
    <property type="entry name" value="ERH-like"/>
    <property type="match status" value="1"/>
</dbReference>
<dbReference type="PANTHER" id="PTHR12373">
    <property type="entry name" value="ENHANCER OF RUDIMENTARY ERH"/>
    <property type="match status" value="1"/>
</dbReference>
<organism evidence="3">
    <name type="scientific">Mantoniella antarctica</name>
    <dbReference type="NCBI Taxonomy" id="81844"/>
    <lineage>
        <taxon>Eukaryota</taxon>
        <taxon>Viridiplantae</taxon>
        <taxon>Chlorophyta</taxon>
        <taxon>Mamiellophyceae</taxon>
        <taxon>Mamiellales</taxon>
        <taxon>Mamiellaceae</taxon>
        <taxon>Mantoniella</taxon>
    </lineage>
</organism>
<dbReference type="PANTHER" id="PTHR12373:SF0">
    <property type="entry name" value="ENHANCER OF RUDIMENTARY HOMOLOG"/>
    <property type="match status" value="1"/>
</dbReference>
<name>A0A7S0SX96_9CHLO</name>
<dbReference type="InterPro" id="IPR000781">
    <property type="entry name" value="ERH"/>
</dbReference>
<dbReference type="InterPro" id="IPR035912">
    <property type="entry name" value="EHR_sf"/>
</dbReference>
<dbReference type="Gene3D" id="3.30.2260.10">
    <property type="entry name" value="Enhancer of rudimentary"/>
    <property type="match status" value="1"/>
</dbReference>
<dbReference type="AlphaFoldDB" id="A0A7S0SX96"/>
<evidence type="ECO:0000256" key="1">
    <source>
        <dbReference type="ARBA" id="ARBA00007491"/>
    </source>
</evidence>
<protein>
    <recommendedName>
        <fullName evidence="2">Enhancer of rudimentary homolog</fullName>
    </recommendedName>
</protein>
<reference evidence="3" key="1">
    <citation type="submission" date="2021-01" db="EMBL/GenBank/DDBJ databases">
        <authorList>
            <person name="Corre E."/>
            <person name="Pelletier E."/>
            <person name="Niang G."/>
            <person name="Scheremetjew M."/>
            <person name="Finn R."/>
            <person name="Kale V."/>
            <person name="Holt S."/>
            <person name="Cochrane G."/>
            <person name="Meng A."/>
            <person name="Brown T."/>
            <person name="Cohen L."/>
        </authorList>
    </citation>
    <scope>NUCLEOTIDE SEQUENCE</scope>
    <source>
        <strain evidence="3">SL-175</strain>
    </source>
</reference>